<accession>X1IQ45</accession>
<gene>
    <name evidence="1" type="ORF">S03H2_55978</name>
</gene>
<dbReference type="NCBIfam" id="TIGR01409">
    <property type="entry name" value="TAT_signal_seq"/>
    <property type="match status" value="1"/>
</dbReference>
<reference evidence="1" key="1">
    <citation type="journal article" date="2014" name="Front. Microbiol.">
        <title>High frequency of phylogenetically diverse reductive dehalogenase-homologous genes in deep subseafloor sedimentary metagenomes.</title>
        <authorList>
            <person name="Kawai M."/>
            <person name="Futagami T."/>
            <person name="Toyoda A."/>
            <person name="Takaki Y."/>
            <person name="Nishi S."/>
            <person name="Hori S."/>
            <person name="Arai W."/>
            <person name="Tsubouchi T."/>
            <person name="Morono Y."/>
            <person name="Uchiyama I."/>
            <person name="Ito T."/>
            <person name="Fujiyama A."/>
            <person name="Inagaki F."/>
            <person name="Takami H."/>
        </authorList>
    </citation>
    <scope>NUCLEOTIDE SEQUENCE</scope>
    <source>
        <strain evidence="1">Expedition CK06-06</strain>
    </source>
</reference>
<dbReference type="InterPro" id="IPR006311">
    <property type="entry name" value="TAT_signal"/>
</dbReference>
<dbReference type="AlphaFoldDB" id="X1IQ45"/>
<dbReference type="InterPro" id="IPR019546">
    <property type="entry name" value="TAT_signal_bac_arc"/>
</dbReference>
<name>X1IQ45_9ZZZZ</name>
<dbReference type="EMBL" id="BARU01035797">
    <property type="protein sequence ID" value="GAH84551.1"/>
    <property type="molecule type" value="Genomic_DNA"/>
</dbReference>
<evidence type="ECO:0000313" key="1">
    <source>
        <dbReference type="EMBL" id="GAH84551.1"/>
    </source>
</evidence>
<organism evidence="1">
    <name type="scientific">marine sediment metagenome</name>
    <dbReference type="NCBI Taxonomy" id="412755"/>
    <lineage>
        <taxon>unclassified sequences</taxon>
        <taxon>metagenomes</taxon>
        <taxon>ecological metagenomes</taxon>
    </lineage>
</organism>
<protein>
    <recommendedName>
        <fullName evidence="2">Xylose isomerase-like TIM barrel domain-containing protein</fullName>
    </recommendedName>
</protein>
<dbReference type="PROSITE" id="PS51318">
    <property type="entry name" value="TAT"/>
    <property type="match status" value="1"/>
</dbReference>
<evidence type="ECO:0008006" key="2">
    <source>
        <dbReference type="Google" id="ProtNLM"/>
    </source>
</evidence>
<dbReference type="Gene3D" id="3.20.20.150">
    <property type="entry name" value="Divalent-metal-dependent TIM barrel enzymes"/>
    <property type="match status" value="1"/>
</dbReference>
<comment type="caution">
    <text evidence="1">The sequence shown here is derived from an EMBL/GenBank/DDBJ whole genome shotgun (WGS) entry which is preliminary data.</text>
</comment>
<dbReference type="InterPro" id="IPR036237">
    <property type="entry name" value="Xyl_isomerase-like_sf"/>
</dbReference>
<feature type="non-terminal residue" evidence="1">
    <location>
        <position position="145"/>
    </location>
</feature>
<dbReference type="SUPFAM" id="SSF51658">
    <property type="entry name" value="Xylose isomerase-like"/>
    <property type="match status" value="1"/>
</dbReference>
<proteinExistence type="predicted"/>
<sequence>MKPDISRRQFLASAAAVTAAVAAGTATAAAEHLVNFPSPAARPNNNRMKIGLYTITYLGIWYKGDGMKLKDVMQHIKKQGWEGIELDTKRPHTSPMDLSGDERKELRDLAGELDLPIAAVSPNSDLSSHIPEHREAMICYVRECI</sequence>